<keyword evidence="3" id="KW-0732">Signal</keyword>
<evidence type="ECO:0000313" key="5">
    <source>
        <dbReference type="Proteomes" id="UP000503640"/>
    </source>
</evidence>
<feature type="compositionally biased region" description="Basic and acidic residues" evidence="2">
    <location>
        <begin position="36"/>
        <end position="54"/>
    </location>
</feature>
<accession>A0A7I9VHQ7</accession>
<evidence type="ECO:0000313" key="4">
    <source>
        <dbReference type="EMBL" id="GEJ55921.1"/>
    </source>
</evidence>
<feature type="chain" id="PRO_5029606819" description="Tetratricopeptide repeat protein" evidence="3">
    <location>
        <begin position="27"/>
        <end position="596"/>
    </location>
</feature>
<dbReference type="EMBL" id="BJTG01000002">
    <property type="protein sequence ID" value="GEJ55921.1"/>
    <property type="molecule type" value="Genomic_DNA"/>
</dbReference>
<organism evidence="4 5">
    <name type="scientific">Anaeromyxobacter diazotrophicus</name>
    <dbReference type="NCBI Taxonomy" id="2590199"/>
    <lineage>
        <taxon>Bacteria</taxon>
        <taxon>Pseudomonadati</taxon>
        <taxon>Myxococcota</taxon>
        <taxon>Myxococcia</taxon>
        <taxon>Myxococcales</taxon>
        <taxon>Cystobacterineae</taxon>
        <taxon>Anaeromyxobacteraceae</taxon>
        <taxon>Anaeromyxobacter</taxon>
    </lineage>
</organism>
<dbReference type="NCBIfam" id="NF033756">
    <property type="entry name" value="gliding_GltC"/>
    <property type="match status" value="1"/>
</dbReference>
<comment type="caution">
    <text evidence="4">The sequence shown here is derived from an EMBL/GenBank/DDBJ whole genome shotgun (WGS) entry which is preliminary data.</text>
</comment>
<name>A0A7I9VHQ7_9BACT</name>
<evidence type="ECO:0000256" key="3">
    <source>
        <dbReference type="SAM" id="SignalP"/>
    </source>
</evidence>
<dbReference type="Gene3D" id="1.25.40.10">
    <property type="entry name" value="Tetratricopeptide repeat domain"/>
    <property type="match status" value="2"/>
</dbReference>
<evidence type="ECO:0000256" key="2">
    <source>
        <dbReference type="SAM" id="MobiDB-lite"/>
    </source>
</evidence>
<dbReference type="SUPFAM" id="SSF48452">
    <property type="entry name" value="TPR-like"/>
    <property type="match status" value="2"/>
</dbReference>
<feature type="signal peptide" evidence="3">
    <location>
        <begin position="1"/>
        <end position="26"/>
    </location>
</feature>
<dbReference type="AlphaFoldDB" id="A0A7I9VHQ7"/>
<dbReference type="Proteomes" id="UP000503640">
    <property type="component" value="Unassembled WGS sequence"/>
</dbReference>
<evidence type="ECO:0000256" key="1">
    <source>
        <dbReference type="SAM" id="Coils"/>
    </source>
</evidence>
<keyword evidence="1" id="KW-0175">Coiled coil</keyword>
<sequence length="596" mass="67128">MTPHLLRSLALAAAAAVLAGALPASAQLGMDLVPDEKKAQDKKAQPKKAPEAKRPPAPTTLPELDIGAAGAKKGEAPRRMAAANQVFQRGDFDTAALAYDAILRDPALSEAHDEARYQLAKSLYRLGLYHSSLAQLDLILQRGPQGTKYFHNALEWLFQVGKKTVNEDVIVNEVARYANGAFPPSSQDAFTYLLARYSYERGHALDEAGRPAEAKKAYDEVRRLTVQVRPEAGARPPAHPAGDEPRLDEADLYARARFLDGLVQYAEGNGQSAVESFKEVVRLTNPKRGRAPDPRVREQAFLQLARIHYEHKQNRYAIFYYDKMPWGGDSWLEGLWEASYAHYRIGDYEKALGNLLTLQSPYFRDAWFPESWILKAIIYYENCRYPEARAILDEFHGGYEGLLAELDRITGQRSQPAAFYDLLEDAERGRAQGSAQLRRILKLALTDRDVKRLHDTILEVEGEMDRGLGGRREAFRGSSLAKDLRAQLEAERGRLVDEAGARARAKLEYERDALKDLLQQALRIKIEVSRQERQALEGALTRGGPVDVLKDYRYSTAVSDEHLYWPYDGEFWRDELGTYTYTLTKGCRDVAAREAR</sequence>
<dbReference type="RefSeq" id="WP_235969432.1">
    <property type="nucleotide sequence ID" value="NZ_BJTG01000002.1"/>
</dbReference>
<keyword evidence="5" id="KW-1185">Reference proteome</keyword>
<reference evidence="5" key="1">
    <citation type="journal article" date="2020" name="Appl. Environ. Microbiol.">
        <title>Diazotrophic Anaeromyxobacter Isolates from Soils.</title>
        <authorList>
            <person name="Masuda Y."/>
            <person name="Yamanaka H."/>
            <person name="Xu Z.X."/>
            <person name="Shiratori Y."/>
            <person name="Aono T."/>
            <person name="Amachi S."/>
            <person name="Senoo K."/>
            <person name="Itoh H."/>
        </authorList>
    </citation>
    <scope>NUCLEOTIDE SEQUENCE [LARGE SCALE GENOMIC DNA]</scope>
    <source>
        <strain evidence="5">R267</strain>
    </source>
</reference>
<protein>
    <recommendedName>
        <fullName evidence="6">Tetratricopeptide repeat protein</fullName>
    </recommendedName>
</protein>
<feature type="region of interest" description="Disordered" evidence="2">
    <location>
        <begin position="36"/>
        <end position="64"/>
    </location>
</feature>
<dbReference type="InterPro" id="IPR011990">
    <property type="entry name" value="TPR-like_helical_dom_sf"/>
</dbReference>
<proteinExistence type="predicted"/>
<evidence type="ECO:0008006" key="6">
    <source>
        <dbReference type="Google" id="ProtNLM"/>
    </source>
</evidence>
<feature type="coiled-coil region" evidence="1">
    <location>
        <begin position="504"/>
        <end position="534"/>
    </location>
</feature>
<gene>
    <name evidence="4" type="ORF">AMYX_06620</name>
</gene>